<accession>A0ACC0MNE3</accession>
<name>A0ACC0MNE3_RHOML</name>
<proteinExistence type="predicted"/>
<sequence length="88" mass="9779">MVRHSEVWSIEWSNTAFVARLQSDGVVQQQQFKSRLASRNLQSSFDPPPPKSSPASRNRSSSRLLGFGNCLVRGEIGDMADCRGLGWV</sequence>
<dbReference type="EMBL" id="CM046395">
    <property type="protein sequence ID" value="KAI8542455.1"/>
    <property type="molecule type" value="Genomic_DNA"/>
</dbReference>
<evidence type="ECO:0000313" key="1">
    <source>
        <dbReference type="EMBL" id="KAI8542455.1"/>
    </source>
</evidence>
<gene>
    <name evidence="1" type="ORF">RHMOL_Rhmol08G0139100</name>
</gene>
<keyword evidence="2" id="KW-1185">Reference proteome</keyword>
<evidence type="ECO:0000313" key="2">
    <source>
        <dbReference type="Proteomes" id="UP001062846"/>
    </source>
</evidence>
<protein>
    <submittedName>
        <fullName evidence="1">Uncharacterized protein</fullName>
    </submittedName>
</protein>
<dbReference type="Proteomes" id="UP001062846">
    <property type="component" value="Chromosome 8"/>
</dbReference>
<organism evidence="1 2">
    <name type="scientific">Rhododendron molle</name>
    <name type="common">Chinese azalea</name>
    <name type="synonym">Azalea mollis</name>
    <dbReference type="NCBI Taxonomy" id="49168"/>
    <lineage>
        <taxon>Eukaryota</taxon>
        <taxon>Viridiplantae</taxon>
        <taxon>Streptophyta</taxon>
        <taxon>Embryophyta</taxon>
        <taxon>Tracheophyta</taxon>
        <taxon>Spermatophyta</taxon>
        <taxon>Magnoliopsida</taxon>
        <taxon>eudicotyledons</taxon>
        <taxon>Gunneridae</taxon>
        <taxon>Pentapetalae</taxon>
        <taxon>asterids</taxon>
        <taxon>Ericales</taxon>
        <taxon>Ericaceae</taxon>
        <taxon>Ericoideae</taxon>
        <taxon>Rhodoreae</taxon>
        <taxon>Rhododendron</taxon>
    </lineage>
</organism>
<reference evidence="1" key="1">
    <citation type="submission" date="2022-02" db="EMBL/GenBank/DDBJ databases">
        <title>Plant Genome Project.</title>
        <authorList>
            <person name="Zhang R.-G."/>
        </authorList>
    </citation>
    <scope>NUCLEOTIDE SEQUENCE</scope>
    <source>
        <strain evidence="1">AT1</strain>
    </source>
</reference>
<comment type="caution">
    <text evidence="1">The sequence shown here is derived from an EMBL/GenBank/DDBJ whole genome shotgun (WGS) entry which is preliminary data.</text>
</comment>